<feature type="region of interest" description="Disordered" evidence="1">
    <location>
        <begin position="1416"/>
        <end position="1502"/>
    </location>
</feature>
<dbReference type="PROSITE" id="PS50022">
    <property type="entry name" value="FA58C_3"/>
    <property type="match status" value="1"/>
</dbReference>
<reference evidence="3 4" key="1">
    <citation type="submission" date="2019-07" db="EMBL/GenBank/DDBJ databases">
        <authorList>
            <person name="Zhou L.-Y."/>
        </authorList>
    </citation>
    <scope>NUCLEOTIDE SEQUENCE [LARGE SCALE GENOMIC DNA]</scope>
    <source>
        <strain evidence="3 4">YIM 101269</strain>
    </source>
</reference>
<evidence type="ECO:0000313" key="4">
    <source>
        <dbReference type="Proteomes" id="UP000317638"/>
    </source>
</evidence>
<protein>
    <recommendedName>
        <fullName evidence="2">F5/8 type C domain-containing protein</fullName>
    </recommendedName>
</protein>
<dbReference type="Gene3D" id="2.60.40.10">
    <property type="entry name" value="Immunoglobulins"/>
    <property type="match status" value="1"/>
</dbReference>
<dbReference type="SUPFAM" id="SSF48208">
    <property type="entry name" value="Six-hairpin glycosidases"/>
    <property type="match status" value="1"/>
</dbReference>
<evidence type="ECO:0000259" key="2">
    <source>
        <dbReference type="PROSITE" id="PS50022"/>
    </source>
</evidence>
<accession>A0A553JZP6</accession>
<evidence type="ECO:0000313" key="3">
    <source>
        <dbReference type="EMBL" id="TRY17926.1"/>
    </source>
</evidence>
<comment type="caution">
    <text evidence="3">The sequence shown here is derived from an EMBL/GenBank/DDBJ whole genome shotgun (WGS) entry which is preliminary data.</text>
</comment>
<feature type="region of interest" description="Disordered" evidence="1">
    <location>
        <begin position="1106"/>
        <end position="1150"/>
    </location>
</feature>
<dbReference type="SUPFAM" id="SSF49785">
    <property type="entry name" value="Galactose-binding domain-like"/>
    <property type="match status" value="2"/>
</dbReference>
<name>A0A553JZP6_9ACTN</name>
<proteinExistence type="predicted"/>
<dbReference type="OrthoDB" id="231241at2"/>
<evidence type="ECO:0000256" key="1">
    <source>
        <dbReference type="SAM" id="MobiDB-lite"/>
    </source>
</evidence>
<dbReference type="Gene3D" id="2.60.120.260">
    <property type="entry name" value="Galactose-binding domain-like"/>
    <property type="match status" value="2"/>
</dbReference>
<dbReference type="InterPro" id="IPR011081">
    <property type="entry name" value="Big_4"/>
</dbReference>
<gene>
    <name evidence="3" type="ORF">FOJ82_10635</name>
</gene>
<dbReference type="InterPro" id="IPR008928">
    <property type="entry name" value="6-hairpin_glycosidase_sf"/>
</dbReference>
<dbReference type="EMBL" id="VKKG01000004">
    <property type="protein sequence ID" value="TRY17926.1"/>
    <property type="molecule type" value="Genomic_DNA"/>
</dbReference>
<dbReference type="InterPro" id="IPR000421">
    <property type="entry name" value="FA58C"/>
</dbReference>
<dbReference type="InterPro" id="IPR008979">
    <property type="entry name" value="Galactose-bd-like_sf"/>
</dbReference>
<dbReference type="Proteomes" id="UP000317638">
    <property type="component" value="Unassembled WGS sequence"/>
</dbReference>
<keyword evidence="4" id="KW-1185">Reference proteome</keyword>
<sequence>MEIGEPTYTNLEQVQAALDPGVAWSADSMHDSIFDADVAAGGTDFYLDRVLGVTGAQGNNVLQTRGRTLYMRGADNASFTRLGFAGTAYAGGPNNLGDFFTIDVTGQTVTEVGAQRFNAPSHATTSYTVGDTGVTAQQRKFITHENVAVAALEFTNPGDSDVTLSLRAQSPIATALGEADDELVGSRVLTSGSNNGLVDTPWSRITVGLKASGFTVADGGLVREVTVPAGGSADLSVVGVLHSASLEDSVAEFESYAAMSPDDAFRTAVTAFNQRWAEDIPYIDVPDPALEKAIVYRWWGERYNVLDADESGYVYQFPTTIEGVNLYQNSVVLTQPMHLQDTKWIRNPYLGYGQILNVGELSGSSAFLDSPGHTSWNNHYSQYLGTAGLEAYQVHGGGPEVAEKFASYFENDGIGQLEHYDGNDDLLIAYDTNYMPGNDSDAISFGYPKVNATAPGARTIERPESAYVWGDFDAARQLYEIAGADAAKVAEMGEQADAIRDAILDRLWSEETRMFLAGTSHGATSGGSQNPLSEAERDLIPAKESNLYDVYAEGLIPHEDWETYVDGYRFLRYGDNFPIFPFYTANQYDRAKYGIGGSNNFSNINFTVQYRGVRAGLRHYDPQEKYLDGAYAARLLDWMAWSIYPNGNAAVANQAEYYSNWNPETQTFNRNNPNHVMLGNMNYIMVEDMGGIQPRSDDLVELWPIDFGYEHFMVNNLRYHGNDVTIVWDPDGSHYGLGAGYSLFINGDRKASADALGRFVYDPAANAVVSSDEGLTVTVHADAGTAFPSAVEVPVEDARVVDYLKKAGIDLEHTTANLADGATVTADFTQEGARETPWRNFHTPGWSTGSMNHTPGAISTTERPVTTAAVVDGVTANEPFWGNHGTDSDQGWVELAFGSQVQLDNLKIFFVSDRQEGGYSQPQRYSLQVPDGSGGWTTLTDVHKSPKIPGPKLNETLFDAVSTDRIRVAFTNAPGRYTAISEIQAFDSGREVPAVVNEAPIVSVQTDPERAGNLSAVVRATAVDDGLPEDGTLSHGWEAVATPEGADVILSAAGSLETTVTGTAEGSYTLRFWATDGELRTEREIVVELQSQEVSAEFGASAEITTSGAAGWEDPSKVNDPDTPQSSAPGAGNGWGNWGQENNGSSPATQSWLQYSWDSPVLVASTDIYWYDDNGGTRMPQPDAWALEYTVDGETWEPVKLTDDSSYADALVRSQYNHLSFEPVQASALRIRIWGVQGNAGGTGVLRWRVNGDLVEEVDEPVVMRTQTGTVPDLPAELDVVYTSGLRGTLPFTWQQITPEMVAETNVEPFSVFGTNSTYGLIAEARIYVRPELSEGGISIQGAESFEISVEVGELPQLPTKVEVSYNDGSRDNQAVGVEWDFDESLVQTSGEYTINGDLVLPWYVSDAGTVATTLTLTVGQPTDPTEEPSEEPSEGPSEEPSEGPSEEPSEGPSEEPSEGPSEEPSEGPSEEPSAEPTPAPSPSQSRTVPGLEGDLYSKPGFHKVNGRWWHTTCEPYSQTIRCTTTIWGTTVTQEDGRFVQKNGWQFNNLTYLPLMTRAQWASNPLGRTGAWTAADGRKWRTECDTAATGRNGCRSFVQSQLVAATKAADGTWSYSVKTDWVVNNIVRFR</sequence>
<dbReference type="GO" id="GO:0005975">
    <property type="term" value="P:carbohydrate metabolic process"/>
    <property type="evidence" value="ECO:0007669"/>
    <property type="project" value="InterPro"/>
</dbReference>
<dbReference type="Pfam" id="PF07532">
    <property type="entry name" value="Big_4"/>
    <property type="match status" value="1"/>
</dbReference>
<dbReference type="InterPro" id="IPR013783">
    <property type="entry name" value="Ig-like_fold"/>
</dbReference>
<organism evidence="3 4">
    <name type="scientific">Tessaracoccus rhinocerotis</name>
    <dbReference type="NCBI Taxonomy" id="1689449"/>
    <lineage>
        <taxon>Bacteria</taxon>
        <taxon>Bacillati</taxon>
        <taxon>Actinomycetota</taxon>
        <taxon>Actinomycetes</taxon>
        <taxon>Propionibacteriales</taxon>
        <taxon>Propionibacteriaceae</taxon>
        <taxon>Tessaracoccus</taxon>
    </lineage>
</organism>
<feature type="domain" description="F5/8 type C" evidence="2">
    <location>
        <begin position="1082"/>
        <end position="1253"/>
    </location>
</feature>
<feature type="compositionally biased region" description="Acidic residues" evidence="1">
    <location>
        <begin position="1425"/>
        <end position="1474"/>
    </location>
</feature>